<feature type="binding site" evidence="8">
    <location>
        <position position="57"/>
    </location>
    <ligand>
        <name>Mg(2+)</name>
        <dbReference type="ChEBI" id="CHEBI:18420"/>
    </ligand>
</feature>
<keyword evidence="1 8" id="KW-0444">Lipid biosynthesis</keyword>
<protein>
    <recommendedName>
        <fullName evidence="8">Holo-[acyl-carrier-protein] synthase</fullName>
        <shortName evidence="8">Holo-ACP synthase</shortName>
        <ecNumber evidence="8">2.7.8.7</ecNumber>
    </recommendedName>
    <alternativeName>
        <fullName evidence="8">4'-phosphopantetheinyl transferase AcpS</fullName>
    </alternativeName>
</protein>
<gene>
    <name evidence="8 10" type="primary">acpS</name>
    <name evidence="10" type="ORF">ACFFJD_03675</name>
</gene>
<evidence type="ECO:0000256" key="1">
    <source>
        <dbReference type="ARBA" id="ARBA00022516"/>
    </source>
</evidence>
<reference evidence="10 11" key="1">
    <citation type="submission" date="2024-09" db="EMBL/GenBank/DDBJ databases">
        <authorList>
            <person name="Sun Q."/>
            <person name="Mori K."/>
        </authorList>
    </citation>
    <scope>NUCLEOTIDE SEQUENCE [LARGE SCALE GENOMIC DNA]</scope>
    <source>
        <strain evidence="10 11">CCM 7957</strain>
    </source>
</reference>
<name>A0ABV6H4Z4_9ACTN</name>
<dbReference type="Gene3D" id="3.90.470.20">
    <property type="entry name" value="4'-phosphopantetheinyl transferase domain"/>
    <property type="match status" value="1"/>
</dbReference>
<evidence type="ECO:0000256" key="7">
    <source>
        <dbReference type="ARBA" id="ARBA00023160"/>
    </source>
</evidence>
<dbReference type="InterPro" id="IPR008278">
    <property type="entry name" value="4-PPantetheinyl_Trfase_dom"/>
</dbReference>
<dbReference type="RefSeq" id="WP_382361104.1">
    <property type="nucleotide sequence ID" value="NZ_JBHLWV010000012.1"/>
</dbReference>
<comment type="cofactor">
    <cofactor evidence="8">
        <name>Mg(2+)</name>
        <dbReference type="ChEBI" id="CHEBI:18420"/>
    </cofactor>
</comment>
<evidence type="ECO:0000313" key="11">
    <source>
        <dbReference type="Proteomes" id="UP001589783"/>
    </source>
</evidence>
<keyword evidence="6 8" id="KW-0443">Lipid metabolism</keyword>
<keyword evidence="3 8" id="KW-0479">Metal-binding</keyword>
<dbReference type="NCBIfam" id="TIGR00556">
    <property type="entry name" value="pantethn_trn"/>
    <property type="match status" value="1"/>
</dbReference>
<accession>A0ABV6H4Z4</accession>
<dbReference type="HAMAP" id="MF_00101">
    <property type="entry name" value="AcpS"/>
    <property type="match status" value="1"/>
</dbReference>
<organism evidence="10 11">
    <name type="scientific">Gordonia phosphorivorans</name>
    <dbReference type="NCBI Taxonomy" id="1056982"/>
    <lineage>
        <taxon>Bacteria</taxon>
        <taxon>Bacillati</taxon>
        <taxon>Actinomycetota</taxon>
        <taxon>Actinomycetes</taxon>
        <taxon>Mycobacteriales</taxon>
        <taxon>Gordoniaceae</taxon>
        <taxon>Gordonia</taxon>
    </lineage>
</organism>
<evidence type="ECO:0000256" key="6">
    <source>
        <dbReference type="ARBA" id="ARBA00023098"/>
    </source>
</evidence>
<comment type="caution">
    <text evidence="10">The sequence shown here is derived from an EMBL/GenBank/DDBJ whole genome shotgun (WGS) entry which is preliminary data.</text>
</comment>
<keyword evidence="11" id="KW-1185">Reference proteome</keyword>
<evidence type="ECO:0000256" key="4">
    <source>
        <dbReference type="ARBA" id="ARBA00022832"/>
    </source>
</evidence>
<dbReference type="SUPFAM" id="SSF56214">
    <property type="entry name" value="4'-phosphopantetheinyl transferase"/>
    <property type="match status" value="1"/>
</dbReference>
<dbReference type="Pfam" id="PF01648">
    <property type="entry name" value="ACPS"/>
    <property type="match status" value="1"/>
</dbReference>
<feature type="domain" description="4'-phosphopantetheinyl transferase" evidence="9">
    <location>
        <begin position="6"/>
        <end position="120"/>
    </location>
</feature>
<evidence type="ECO:0000259" key="9">
    <source>
        <dbReference type="Pfam" id="PF01648"/>
    </source>
</evidence>
<keyword evidence="8" id="KW-0963">Cytoplasm</keyword>
<dbReference type="Proteomes" id="UP001589783">
    <property type="component" value="Unassembled WGS sequence"/>
</dbReference>
<dbReference type="EMBL" id="JBHLWV010000012">
    <property type="protein sequence ID" value="MFC0313953.1"/>
    <property type="molecule type" value="Genomic_DNA"/>
</dbReference>
<comment type="catalytic activity">
    <reaction evidence="8">
        <text>apo-[ACP] + CoA = holo-[ACP] + adenosine 3',5'-bisphosphate + H(+)</text>
        <dbReference type="Rhea" id="RHEA:12068"/>
        <dbReference type="Rhea" id="RHEA-COMP:9685"/>
        <dbReference type="Rhea" id="RHEA-COMP:9690"/>
        <dbReference type="ChEBI" id="CHEBI:15378"/>
        <dbReference type="ChEBI" id="CHEBI:29999"/>
        <dbReference type="ChEBI" id="CHEBI:57287"/>
        <dbReference type="ChEBI" id="CHEBI:58343"/>
        <dbReference type="ChEBI" id="CHEBI:64479"/>
        <dbReference type="EC" id="2.7.8.7"/>
    </reaction>
</comment>
<proteinExistence type="inferred from homology"/>
<sequence>MTVAAGIDIVSVARIDALIRRSGDGFTQRWFTPAEIAYCTGKAVPSRHFAARMAAKEAVAKILPSGWDGPLAWKAIEILGSSDAAPSVRLAGRPLALAQQAGLGGIGVSMSHCDDYATAIAFARDEAAGT</sequence>
<evidence type="ECO:0000256" key="3">
    <source>
        <dbReference type="ARBA" id="ARBA00022723"/>
    </source>
</evidence>
<dbReference type="InterPro" id="IPR002582">
    <property type="entry name" value="ACPS"/>
</dbReference>
<keyword evidence="2 8" id="KW-0808">Transferase</keyword>
<evidence type="ECO:0000256" key="5">
    <source>
        <dbReference type="ARBA" id="ARBA00022842"/>
    </source>
</evidence>
<evidence type="ECO:0000256" key="8">
    <source>
        <dbReference type="HAMAP-Rule" id="MF_00101"/>
    </source>
</evidence>
<keyword evidence="5 8" id="KW-0460">Magnesium</keyword>
<dbReference type="EC" id="2.7.8.7" evidence="8"/>
<feature type="binding site" evidence="8">
    <location>
        <position position="8"/>
    </location>
    <ligand>
        <name>Mg(2+)</name>
        <dbReference type="ChEBI" id="CHEBI:18420"/>
    </ligand>
</feature>
<comment type="function">
    <text evidence="8">Transfers the 4'-phosphopantetheine moiety from coenzyme A to a Ser of acyl-carrier-protein.</text>
</comment>
<dbReference type="GO" id="GO:0008897">
    <property type="term" value="F:holo-[acyl-carrier-protein] synthase activity"/>
    <property type="evidence" value="ECO:0007669"/>
    <property type="project" value="UniProtKB-EC"/>
</dbReference>
<evidence type="ECO:0000313" key="10">
    <source>
        <dbReference type="EMBL" id="MFC0313953.1"/>
    </source>
</evidence>
<evidence type="ECO:0000256" key="2">
    <source>
        <dbReference type="ARBA" id="ARBA00022679"/>
    </source>
</evidence>
<dbReference type="InterPro" id="IPR037143">
    <property type="entry name" value="4-PPantetheinyl_Trfase_dom_sf"/>
</dbReference>
<keyword evidence="7 8" id="KW-0275">Fatty acid biosynthesis</keyword>
<dbReference type="InterPro" id="IPR004568">
    <property type="entry name" value="Ppantetheine-prot_Trfase_dom"/>
</dbReference>
<keyword evidence="4 8" id="KW-0276">Fatty acid metabolism</keyword>
<comment type="similarity">
    <text evidence="8">Belongs to the P-Pant transferase superfamily. AcpS family.</text>
</comment>
<dbReference type="NCBIfam" id="TIGR00516">
    <property type="entry name" value="acpS"/>
    <property type="match status" value="1"/>
</dbReference>
<comment type="subcellular location">
    <subcellularLocation>
        <location evidence="8">Cytoplasm</location>
    </subcellularLocation>
</comment>